<sequence length="176" mass="18830">MRGAGVQTPPFFVDAAAELYAAAQEHGLEGIVCKRLDSPYTPGQRARTWVKTVIPHVADVVVCGWLPGQGRLRDTIGALVVGAYDRTGHLHLVGRVGSGLSGAARRQLQQLLAPLHRGSPPAGHAESAAMAEAMWVDPQVVARIGYRSWTGGTQLRHPVYRGVLDDRDASTALLPE</sequence>
<keyword evidence="3" id="KW-0436">Ligase</keyword>
<name>A0ABQ4BPT3_9ACTN</name>
<dbReference type="Pfam" id="PF04679">
    <property type="entry name" value="DNA_ligase_A_C"/>
    <property type="match status" value="1"/>
</dbReference>
<dbReference type="InterPro" id="IPR012340">
    <property type="entry name" value="NA-bd_OB-fold"/>
</dbReference>
<dbReference type="Proteomes" id="UP000624709">
    <property type="component" value="Unassembled WGS sequence"/>
</dbReference>
<dbReference type="CDD" id="cd07971">
    <property type="entry name" value="OBF_DNA_ligase_LigD"/>
    <property type="match status" value="1"/>
</dbReference>
<dbReference type="PANTHER" id="PTHR45674:SF4">
    <property type="entry name" value="DNA LIGASE 1"/>
    <property type="match status" value="1"/>
</dbReference>
<dbReference type="SUPFAM" id="SSF50249">
    <property type="entry name" value="Nucleic acid-binding proteins"/>
    <property type="match status" value="1"/>
</dbReference>
<feature type="domain" description="ATP-dependent DNA ligase family profile" evidence="5">
    <location>
        <begin position="13"/>
        <end position="105"/>
    </location>
</feature>
<dbReference type="PANTHER" id="PTHR45674">
    <property type="entry name" value="DNA LIGASE 1/3 FAMILY MEMBER"/>
    <property type="match status" value="1"/>
</dbReference>
<dbReference type="PROSITE" id="PS50160">
    <property type="entry name" value="DNA_LIGASE_A3"/>
    <property type="match status" value="1"/>
</dbReference>
<dbReference type="InterPro" id="IPR012309">
    <property type="entry name" value="DNA_ligase_ATP-dep_C"/>
</dbReference>
<dbReference type="EC" id="6.5.1.1" evidence="2"/>
<organism evidence="6 7">
    <name type="scientific">Actinoplanes palleronii</name>
    <dbReference type="NCBI Taxonomy" id="113570"/>
    <lineage>
        <taxon>Bacteria</taxon>
        <taxon>Bacillati</taxon>
        <taxon>Actinomycetota</taxon>
        <taxon>Actinomycetes</taxon>
        <taxon>Micromonosporales</taxon>
        <taxon>Micromonosporaceae</taxon>
        <taxon>Actinoplanes</taxon>
    </lineage>
</organism>
<dbReference type="RefSeq" id="WP_203830369.1">
    <property type="nucleotide sequence ID" value="NZ_BAAATY010000019.1"/>
</dbReference>
<protein>
    <recommendedName>
        <fullName evidence="2">DNA ligase (ATP)</fullName>
        <ecNumber evidence="2">6.5.1.1</ecNumber>
    </recommendedName>
</protein>
<dbReference type="InterPro" id="IPR050191">
    <property type="entry name" value="ATP-dep_DNA_ligase"/>
</dbReference>
<dbReference type="SUPFAM" id="SSF56091">
    <property type="entry name" value="DNA ligase/mRNA capping enzyme, catalytic domain"/>
    <property type="match status" value="1"/>
</dbReference>
<dbReference type="InterPro" id="IPR012310">
    <property type="entry name" value="DNA_ligase_ATP-dep_cent"/>
</dbReference>
<comment type="catalytic activity">
    <reaction evidence="4">
        <text>ATP + (deoxyribonucleotide)n-3'-hydroxyl + 5'-phospho-(deoxyribonucleotide)m = (deoxyribonucleotide)n+m + AMP + diphosphate.</text>
        <dbReference type="EC" id="6.5.1.1"/>
    </reaction>
</comment>
<evidence type="ECO:0000256" key="3">
    <source>
        <dbReference type="ARBA" id="ARBA00022598"/>
    </source>
</evidence>
<dbReference type="Pfam" id="PF01068">
    <property type="entry name" value="DNA_ligase_A_M"/>
    <property type="match status" value="1"/>
</dbReference>
<evidence type="ECO:0000256" key="1">
    <source>
        <dbReference type="ARBA" id="ARBA00007572"/>
    </source>
</evidence>
<dbReference type="Gene3D" id="2.40.50.140">
    <property type="entry name" value="Nucleic acid-binding proteins"/>
    <property type="match status" value="1"/>
</dbReference>
<evidence type="ECO:0000256" key="2">
    <source>
        <dbReference type="ARBA" id="ARBA00012727"/>
    </source>
</evidence>
<proteinExistence type="inferred from homology"/>
<keyword evidence="7" id="KW-1185">Reference proteome</keyword>
<evidence type="ECO:0000313" key="6">
    <source>
        <dbReference type="EMBL" id="GIE72673.1"/>
    </source>
</evidence>
<comment type="caution">
    <text evidence="6">The sequence shown here is derived from an EMBL/GenBank/DDBJ whole genome shotgun (WGS) entry which is preliminary data.</text>
</comment>
<evidence type="ECO:0000256" key="4">
    <source>
        <dbReference type="ARBA" id="ARBA00034003"/>
    </source>
</evidence>
<accession>A0ABQ4BPT3</accession>
<evidence type="ECO:0000259" key="5">
    <source>
        <dbReference type="PROSITE" id="PS50160"/>
    </source>
</evidence>
<gene>
    <name evidence="6" type="ORF">Apa02nite_087810</name>
</gene>
<dbReference type="EMBL" id="BOMS01000152">
    <property type="protein sequence ID" value="GIE72673.1"/>
    <property type="molecule type" value="Genomic_DNA"/>
</dbReference>
<comment type="similarity">
    <text evidence="1">Belongs to the ATP-dependent DNA ligase family.</text>
</comment>
<reference evidence="6 7" key="1">
    <citation type="submission" date="2021-01" db="EMBL/GenBank/DDBJ databases">
        <title>Whole genome shotgun sequence of Actinoplanes palleronii NBRC 14916.</title>
        <authorList>
            <person name="Komaki H."/>
            <person name="Tamura T."/>
        </authorList>
    </citation>
    <scope>NUCLEOTIDE SEQUENCE [LARGE SCALE GENOMIC DNA]</scope>
    <source>
        <strain evidence="6 7">NBRC 14916</strain>
    </source>
</reference>
<dbReference type="Gene3D" id="3.30.1490.70">
    <property type="match status" value="1"/>
</dbReference>
<evidence type="ECO:0000313" key="7">
    <source>
        <dbReference type="Proteomes" id="UP000624709"/>
    </source>
</evidence>